<evidence type="ECO:0000313" key="1">
    <source>
        <dbReference type="EMBL" id="CRK90544.1"/>
    </source>
</evidence>
<accession>A0A1J1HR46</accession>
<protein>
    <submittedName>
        <fullName evidence="1">CLUMA_CG004248, isoform A</fullName>
    </submittedName>
</protein>
<organism evidence="1 2">
    <name type="scientific">Clunio marinus</name>
    <dbReference type="NCBI Taxonomy" id="568069"/>
    <lineage>
        <taxon>Eukaryota</taxon>
        <taxon>Metazoa</taxon>
        <taxon>Ecdysozoa</taxon>
        <taxon>Arthropoda</taxon>
        <taxon>Hexapoda</taxon>
        <taxon>Insecta</taxon>
        <taxon>Pterygota</taxon>
        <taxon>Neoptera</taxon>
        <taxon>Endopterygota</taxon>
        <taxon>Diptera</taxon>
        <taxon>Nematocera</taxon>
        <taxon>Chironomoidea</taxon>
        <taxon>Chironomidae</taxon>
        <taxon>Clunio</taxon>
    </lineage>
</organism>
<name>A0A1J1HR46_9DIPT</name>
<dbReference type="OrthoDB" id="8008271at2759"/>
<dbReference type="Proteomes" id="UP000183832">
    <property type="component" value="Unassembled WGS sequence"/>
</dbReference>
<sequence>MDEKTKNDIIKQLTSALTLNINTQIGKEMEKLKEELFSSFGSKIKAIENSLSESNNAISHVGQKVDDIIEINKRNQNLRLERVPILEKDDLALYMKRLSGFLGYERVPEHQIYRIGKHDKVSTIIIKFPTVFHKQEFFNRYLKKPKELTLRIIISSKQSDSRCFLSADLCKSQYEINKKAVKLMKEGQIKQVRVDHGYSMIKSSTNDTFKIFHSTKELDDYLIKKT</sequence>
<proteinExistence type="predicted"/>
<dbReference type="EMBL" id="CVRI01000020">
    <property type="protein sequence ID" value="CRK90544.1"/>
    <property type="molecule type" value="Genomic_DNA"/>
</dbReference>
<dbReference type="AlphaFoldDB" id="A0A1J1HR46"/>
<reference evidence="1 2" key="1">
    <citation type="submission" date="2015-04" db="EMBL/GenBank/DDBJ databases">
        <authorList>
            <person name="Syromyatnikov M.Y."/>
            <person name="Popov V.N."/>
        </authorList>
    </citation>
    <scope>NUCLEOTIDE SEQUENCE [LARGE SCALE GENOMIC DNA]</scope>
</reference>
<keyword evidence="2" id="KW-1185">Reference proteome</keyword>
<gene>
    <name evidence="1" type="ORF">CLUMA_CG004248</name>
</gene>
<evidence type="ECO:0000313" key="2">
    <source>
        <dbReference type="Proteomes" id="UP000183832"/>
    </source>
</evidence>